<name>A0A8J6LFS7_TENMO</name>
<evidence type="ECO:0000313" key="9">
    <source>
        <dbReference type="EMBL" id="KAH0820040.1"/>
    </source>
</evidence>
<evidence type="ECO:0000256" key="4">
    <source>
        <dbReference type="ARBA" id="ARBA00022801"/>
    </source>
</evidence>
<dbReference type="InterPro" id="IPR041645">
    <property type="entry name" value="ADAMTS_CR_2"/>
</dbReference>
<gene>
    <name evidence="9" type="ORF">GEV33_002751</name>
</gene>
<sequence length="147" mass="16374">MPNTTLCGFGQENICEILLCQTTPTQCQSKDEPAADGTKCGENKIGQRPEAINGGWGKWSPFTECSRSCGGGVQISSRDCDNPPPQHRGRYCLGERKKIKICNMDPCPAGSPSFRELQCQEHNDKPFRDKVYQWKAFFKEGKKTAPD</sequence>
<dbReference type="GO" id="GO:0030198">
    <property type="term" value="P:extracellular matrix organization"/>
    <property type="evidence" value="ECO:0007669"/>
    <property type="project" value="TreeGrafter"/>
</dbReference>
<dbReference type="GO" id="GO:0006508">
    <property type="term" value="P:proteolysis"/>
    <property type="evidence" value="ECO:0007669"/>
    <property type="project" value="TreeGrafter"/>
</dbReference>
<dbReference type="Proteomes" id="UP000719412">
    <property type="component" value="Unassembled WGS sequence"/>
</dbReference>
<proteinExistence type="predicted"/>
<dbReference type="GO" id="GO:0031012">
    <property type="term" value="C:extracellular matrix"/>
    <property type="evidence" value="ECO:0007669"/>
    <property type="project" value="TreeGrafter"/>
</dbReference>
<dbReference type="Pfam" id="PF17771">
    <property type="entry name" value="ADAMTS_CR_2"/>
    <property type="match status" value="1"/>
</dbReference>
<dbReference type="AlphaFoldDB" id="A0A8J6LFS7"/>
<dbReference type="EMBL" id="JABDTM020012985">
    <property type="protein sequence ID" value="KAH0820040.1"/>
    <property type="molecule type" value="Genomic_DNA"/>
</dbReference>
<dbReference type="GO" id="GO:0004222">
    <property type="term" value="F:metalloendopeptidase activity"/>
    <property type="evidence" value="ECO:0007669"/>
    <property type="project" value="TreeGrafter"/>
</dbReference>
<dbReference type="PANTHER" id="PTHR13723">
    <property type="entry name" value="ADAMTS A DISINTEGRIN AND METALLOPROTEASE WITH THROMBOSPONDIN MOTIFS PROTEASE"/>
    <property type="match status" value="1"/>
</dbReference>
<feature type="domain" description="ADAMTS cysteine-rich" evidence="8">
    <location>
        <begin position="3"/>
        <end position="45"/>
    </location>
</feature>
<dbReference type="Pfam" id="PF00090">
    <property type="entry name" value="TSP_1"/>
    <property type="match status" value="1"/>
</dbReference>
<evidence type="ECO:0000259" key="8">
    <source>
        <dbReference type="Pfam" id="PF17771"/>
    </source>
</evidence>
<dbReference type="GO" id="GO:0046872">
    <property type="term" value="F:metal ion binding"/>
    <property type="evidence" value="ECO:0007669"/>
    <property type="project" value="UniProtKB-KW"/>
</dbReference>
<evidence type="ECO:0000256" key="3">
    <source>
        <dbReference type="ARBA" id="ARBA00022723"/>
    </source>
</evidence>
<dbReference type="PANTHER" id="PTHR13723:SF281">
    <property type="entry name" value="PAPILIN"/>
    <property type="match status" value="1"/>
</dbReference>
<keyword evidence="3" id="KW-0479">Metal-binding</keyword>
<comment type="caution">
    <text evidence="9">The sequence shown here is derived from an EMBL/GenBank/DDBJ whole genome shotgun (WGS) entry which is preliminary data.</text>
</comment>
<dbReference type="FunFam" id="2.20.100.10:FF:000006">
    <property type="entry name" value="A disintegrin and metalloproteinase with thrombospondin motifs 1"/>
    <property type="match status" value="1"/>
</dbReference>
<dbReference type="InterPro" id="IPR050439">
    <property type="entry name" value="ADAMTS_ADAMTS-like"/>
</dbReference>
<keyword evidence="5" id="KW-0862">Zinc</keyword>
<keyword evidence="7" id="KW-0325">Glycoprotein</keyword>
<evidence type="ECO:0000256" key="7">
    <source>
        <dbReference type="ARBA" id="ARBA00023180"/>
    </source>
</evidence>
<dbReference type="Gene3D" id="3.40.1620.60">
    <property type="match status" value="1"/>
</dbReference>
<reference evidence="9" key="2">
    <citation type="submission" date="2021-08" db="EMBL/GenBank/DDBJ databases">
        <authorList>
            <person name="Eriksson T."/>
        </authorList>
    </citation>
    <scope>NUCLEOTIDE SEQUENCE</scope>
    <source>
        <strain evidence="9">Stoneville</strain>
        <tissue evidence="9">Whole head</tissue>
    </source>
</reference>
<dbReference type="SUPFAM" id="SSF82895">
    <property type="entry name" value="TSP-1 type 1 repeat"/>
    <property type="match status" value="1"/>
</dbReference>
<dbReference type="GO" id="GO:0005576">
    <property type="term" value="C:extracellular region"/>
    <property type="evidence" value="ECO:0007669"/>
    <property type="project" value="UniProtKB-SubCell"/>
</dbReference>
<reference evidence="9" key="1">
    <citation type="journal article" date="2020" name="J Insects Food Feed">
        <title>The yellow mealworm (Tenebrio molitor) genome: a resource for the emerging insects as food and feed industry.</title>
        <authorList>
            <person name="Eriksson T."/>
            <person name="Andere A."/>
            <person name="Kelstrup H."/>
            <person name="Emery V."/>
            <person name="Picard C."/>
        </authorList>
    </citation>
    <scope>NUCLEOTIDE SEQUENCE</scope>
    <source>
        <strain evidence="9">Stoneville</strain>
        <tissue evidence="9">Whole head</tissue>
    </source>
</reference>
<dbReference type="PROSITE" id="PS50092">
    <property type="entry name" value="TSP1"/>
    <property type="match status" value="1"/>
</dbReference>
<organism evidence="9 10">
    <name type="scientific">Tenebrio molitor</name>
    <name type="common">Yellow mealworm beetle</name>
    <dbReference type="NCBI Taxonomy" id="7067"/>
    <lineage>
        <taxon>Eukaryota</taxon>
        <taxon>Metazoa</taxon>
        <taxon>Ecdysozoa</taxon>
        <taxon>Arthropoda</taxon>
        <taxon>Hexapoda</taxon>
        <taxon>Insecta</taxon>
        <taxon>Pterygota</taxon>
        <taxon>Neoptera</taxon>
        <taxon>Endopterygota</taxon>
        <taxon>Coleoptera</taxon>
        <taxon>Polyphaga</taxon>
        <taxon>Cucujiformia</taxon>
        <taxon>Tenebrionidae</taxon>
        <taxon>Tenebrio</taxon>
    </lineage>
</organism>
<dbReference type="InterPro" id="IPR036383">
    <property type="entry name" value="TSP1_rpt_sf"/>
</dbReference>
<keyword evidence="10" id="KW-1185">Reference proteome</keyword>
<protein>
    <recommendedName>
        <fullName evidence="8">ADAMTS cysteine-rich domain-containing protein</fullName>
    </recommendedName>
</protein>
<dbReference type="SMART" id="SM00209">
    <property type="entry name" value="TSP1"/>
    <property type="match status" value="1"/>
</dbReference>
<keyword evidence="4" id="KW-0378">Hydrolase</keyword>
<evidence type="ECO:0000256" key="6">
    <source>
        <dbReference type="ARBA" id="ARBA00023157"/>
    </source>
</evidence>
<accession>A0A8J6LFS7</accession>
<evidence type="ECO:0000256" key="1">
    <source>
        <dbReference type="ARBA" id="ARBA00004613"/>
    </source>
</evidence>
<dbReference type="InterPro" id="IPR000884">
    <property type="entry name" value="TSP1_rpt"/>
</dbReference>
<comment type="subcellular location">
    <subcellularLocation>
        <location evidence="1">Secreted</location>
    </subcellularLocation>
</comment>
<dbReference type="PRINTS" id="PR01705">
    <property type="entry name" value="TSP1REPEAT"/>
</dbReference>
<keyword evidence="2" id="KW-0964">Secreted</keyword>
<dbReference type="Gene3D" id="2.20.100.10">
    <property type="entry name" value="Thrombospondin type-1 (TSP1) repeat"/>
    <property type="match status" value="1"/>
</dbReference>
<keyword evidence="6" id="KW-1015">Disulfide bond</keyword>
<evidence type="ECO:0000313" key="10">
    <source>
        <dbReference type="Proteomes" id="UP000719412"/>
    </source>
</evidence>
<evidence type="ECO:0000256" key="5">
    <source>
        <dbReference type="ARBA" id="ARBA00022833"/>
    </source>
</evidence>
<evidence type="ECO:0000256" key="2">
    <source>
        <dbReference type="ARBA" id="ARBA00022525"/>
    </source>
</evidence>